<evidence type="ECO:0000313" key="2">
    <source>
        <dbReference type="EMBL" id="MDI5891781.1"/>
    </source>
</evidence>
<evidence type="ECO:0000259" key="1">
    <source>
        <dbReference type="Pfam" id="PF22275"/>
    </source>
</evidence>
<gene>
    <name evidence="2" type="ORF">QLQ83_11780</name>
</gene>
<comment type="caution">
    <text evidence="2">The sequence shown here is derived from an EMBL/GenBank/DDBJ whole genome shotgun (WGS) entry which is preliminary data.</text>
</comment>
<proteinExistence type="predicted"/>
<evidence type="ECO:0000313" key="3">
    <source>
        <dbReference type="Proteomes" id="UP001225957"/>
    </source>
</evidence>
<name>A0ABT6V0M0_9GAMM</name>
<reference evidence="2 3" key="1">
    <citation type="submission" date="2023-04" db="EMBL/GenBank/DDBJ databases">
        <title>Halomonas strains isolated from rhizosphere soil.</title>
        <authorList>
            <person name="Xu L."/>
            <person name="Sun J.-Q."/>
        </authorList>
    </citation>
    <scope>NUCLEOTIDE SEQUENCE [LARGE SCALE GENOMIC DNA]</scope>
    <source>
        <strain evidence="2 3">LR5S20</strain>
    </source>
</reference>
<dbReference type="RefSeq" id="WP_282735719.1">
    <property type="nucleotide sequence ID" value="NZ_JASCQP010000027.1"/>
</dbReference>
<keyword evidence="3" id="KW-1185">Reference proteome</keyword>
<dbReference type="Proteomes" id="UP001225957">
    <property type="component" value="Unassembled WGS sequence"/>
</dbReference>
<organism evidence="2 3">
    <name type="scientific">Halomonas rhizosphaerae</name>
    <dbReference type="NCBI Taxonomy" id="3043296"/>
    <lineage>
        <taxon>Bacteria</taxon>
        <taxon>Pseudomonadati</taxon>
        <taxon>Pseudomonadota</taxon>
        <taxon>Gammaproteobacteria</taxon>
        <taxon>Oceanospirillales</taxon>
        <taxon>Halomonadaceae</taxon>
        <taxon>Halomonas</taxon>
    </lineage>
</organism>
<accession>A0ABT6V0M0</accession>
<dbReference type="InterPro" id="IPR054232">
    <property type="entry name" value="DUF6957"/>
</dbReference>
<feature type="domain" description="DUF6957" evidence="1">
    <location>
        <begin position="19"/>
        <end position="100"/>
    </location>
</feature>
<dbReference type="Pfam" id="PF22275">
    <property type="entry name" value="DUF6957"/>
    <property type="match status" value="1"/>
</dbReference>
<sequence>MKQAKAVDALPAWRDTADSNHESVCIVREWEVIEVEIDHDITKCLYGTIVSDYRGRFENGDYVFTSAIKDIDFDTGLVRTKNSLYCLQGGGEILSASLIEAYKMKKIGQSLHLVRAIENDLGQIIVPDD</sequence>
<protein>
    <recommendedName>
        <fullName evidence="1">DUF6957 domain-containing protein</fullName>
    </recommendedName>
</protein>
<dbReference type="EMBL" id="JASCQP010000027">
    <property type="protein sequence ID" value="MDI5891781.1"/>
    <property type="molecule type" value="Genomic_DNA"/>
</dbReference>